<dbReference type="InterPro" id="IPR051609">
    <property type="entry name" value="NmrA/Isoflavone_reductase-like"/>
</dbReference>
<dbReference type="GO" id="GO:0016491">
    <property type="term" value="F:oxidoreductase activity"/>
    <property type="evidence" value="ECO:0007669"/>
    <property type="project" value="UniProtKB-KW"/>
</dbReference>
<proteinExistence type="inferred from homology"/>
<keyword evidence="6" id="KW-1185">Reference proteome</keyword>
<keyword evidence="3" id="KW-0560">Oxidoreductase</keyword>
<feature type="domain" description="NAD(P)-binding" evidence="4">
    <location>
        <begin position="13"/>
        <end position="204"/>
    </location>
</feature>
<evidence type="ECO:0000313" key="5">
    <source>
        <dbReference type="EMBL" id="KAB2570524.1"/>
    </source>
</evidence>
<protein>
    <recommendedName>
        <fullName evidence="4">NAD(P)-binding domain-containing protein</fullName>
    </recommendedName>
</protein>
<dbReference type="CDD" id="cd05259">
    <property type="entry name" value="PCBER_SDR_a"/>
    <property type="match status" value="1"/>
</dbReference>
<evidence type="ECO:0000259" key="4">
    <source>
        <dbReference type="Pfam" id="PF13460"/>
    </source>
</evidence>
<dbReference type="InterPro" id="IPR016040">
    <property type="entry name" value="NAD(P)-bd_dom"/>
</dbReference>
<dbReference type="Gene3D" id="3.40.50.720">
    <property type="entry name" value="NAD(P)-binding Rossmann-like Domain"/>
    <property type="match status" value="1"/>
</dbReference>
<name>A0A5N5CZ23_9PEZI</name>
<dbReference type="OrthoDB" id="9974981at2759"/>
<sequence>MSSTPLRKILIAGASGSLGSALLTAFSSNPNFEVAILTRASSTSRSRFPPHIPVLTVSDAFTLAELTEAFRGQDAVINALSTEPVTRDDLGMRFVDACIAASVKRLITGDFGADNLNAEAQATVPVYKAKGEVIEYLKKKTEQGGVGLTWTALGTGSWLDWALDKQFLKIDVPGRKAKIFDSGTHKFTVVTVANVALATARVLLNPAATANRYLFFQDFACSQRDIIAELERQSGENWAIENVVSEEEIAKARRMLAAGDSGAVYDLLAISFVGDAKVPRGTWFEETGLELANELIGGLPRVTLEDVVKEALKTAQ</sequence>
<dbReference type="InterPro" id="IPR045312">
    <property type="entry name" value="PCBER-like"/>
</dbReference>
<evidence type="ECO:0000256" key="2">
    <source>
        <dbReference type="ARBA" id="ARBA00022857"/>
    </source>
</evidence>
<dbReference type="InterPro" id="IPR036291">
    <property type="entry name" value="NAD(P)-bd_dom_sf"/>
</dbReference>
<evidence type="ECO:0000256" key="1">
    <source>
        <dbReference type="ARBA" id="ARBA00005725"/>
    </source>
</evidence>
<organism evidence="5 6">
    <name type="scientific">Lasiodiplodia theobromae</name>
    <dbReference type="NCBI Taxonomy" id="45133"/>
    <lineage>
        <taxon>Eukaryota</taxon>
        <taxon>Fungi</taxon>
        <taxon>Dikarya</taxon>
        <taxon>Ascomycota</taxon>
        <taxon>Pezizomycotina</taxon>
        <taxon>Dothideomycetes</taxon>
        <taxon>Dothideomycetes incertae sedis</taxon>
        <taxon>Botryosphaeriales</taxon>
        <taxon>Botryosphaeriaceae</taxon>
        <taxon>Lasiodiplodia</taxon>
    </lineage>
</organism>
<dbReference type="Proteomes" id="UP000325902">
    <property type="component" value="Unassembled WGS sequence"/>
</dbReference>
<gene>
    <name evidence="5" type="ORF">DBV05_g10806</name>
</gene>
<accession>A0A5N5CZ23</accession>
<evidence type="ECO:0000256" key="3">
    <source>
        <dbReference type="ARBA" id="ARBA00023002"/>
    </source>
</evidence>
<dbReference type="PANTHER" id="PTHR47706:SF10">
    <property type="entry name" value="NMRA-LIKE DOMAIN-CONTAINING PROTEIN"/>
    <property type="match status" value="1"/>
</dbReference>
<reference evidence="5 6" key="1">
    <citation type="journal article" date="2019" name="Sci. Rep.">
        <title>A multi-omics analysis of the grapevine pathogen Lasiodiplodia theobromae reveals that temperature affects the expression of virulence- and pathogenicity-related genes.</title>
        <authorList>
            <person name="Felix C."/>
            <person name="Meneses R."/>
            <person name="Goncalves M.F.M."/>
            <person name="Tilleman L."/>
            <person name="Duarte A.S."/>
            <person name="Jorrin-Novo J.V."/>
            <person name="Van de Peer Y."/>
            <person name="Deforce D."/>
            <person name="Van Nieuwerburgh F."/>
            <person name="Esteves A.C."/>
            <person name="Alves A."/>
        </authorList>
    </citation>
    <scope>NUCLEOTIDE SEQUENCE [LARGE SCALE GENOMIC DNA]</scope>
    <source>
        <strain evidence="5 6">LA-SOL3</strain>
    </source>
</reference>
<keyword evidence="2" id="KW-0521">NADP</keyword>
<dbReference type="EMBL" id="VCHE01000132">
    <property type="protein sequence ID" value="KAB2570524.1"/>
    <property type="molecule type" value="Genomic_DNA"/>
</dbReference>
<comment type="similarity">
    <text evidence="1">Belongs to the NmrA-type oxidoreductase family. Isoflavone reductase subfamily.</text>
</comment>
<dbReference type="Pfam" id="PF13460">
    <property type="entry name" value="NAD_binding_10"/>
    <property type="match status" value="1"/>
</dbReference>
<dbReference type="SUPFAM" id="SSF51735">
    <property type="entry name" value="NAD(P)-binding Rossmann-fold domains"/>
    <property type="match status" value="1"/>
</dbReference>
<comment type="caution">
    <text evidence="5">The sequence shown here is derived from an EMBL/GenBank/DDBJ whole genome shotgun (WGS) entry which is preliminary data.</text>
</comment>
<dbReference type="AlphaFoldDB" id="A0A5N5CZ23"/>
<evidence type="ECO:0000313" key="6">
    <source>
        <dbReference type="Proteomes" id="UP000325902"/>
    </source>
</evidence>
<dbReference type="PANTHER" id="PTHR47706">
    <property type="entry name" value="NMRA-LIKE FAMILY PROTEIN"/>
    <property type="match status" value="1"/>
</dbReference>